<dbReference type="EMBL" id="JBHTIL010000009">
    <property type="protein sequence ID" value="MFD0928142.1"/>
    <property type="molecule type" value="Genomic_DNA"/>
</dbReference>
<proteinExistence type="predicted"/>
<keyword evidence="2" id="KW-1185">Reference proteome</keyword>
<protein>
    <submittedName>
        <fullName evidence="1">Uncharacterized protein</fullName>
    </submittedName>
</protein>
<dbReference type="Proteomes" id="UP001597068">
    <property type="component" value="Unassembled WGS sequence"/>
</dbReference>
<reference evidence="2" key="1">
    <citation type="journal article" date="2019" name="Int. J. Syst. Evol. Microbiol.">
        <title>The Global Catalogue of Microorganisms (GCM) 10K type strain sequencing project: providing services to taxonomists for standard genome sequencing and annotation.</title>
        <authorList>
            <consortium name="The Broad Institute Genomics Platform"/>
            <consortium name="The Broad Institute Genome Sequencing Center for Infectious Disease"/>
            <person name="Wu L."/>
            <person name="Ma J."/>
        </authorList>
    </citation>
    <scope>NUCLEOTIDE SEQUENCE [LARGE SCALE GENOMIC DNA]</scope>
    <source>
        <strain evidence="2">CCUG 50873</strain>
    </source>
</reference>
<sequence>MIPGDTVTARGRVWKVFKVVGNWVGLIDPDREPLIDDTNKQQVAHIAVQTAEVTR</sequence>
<organism evidence="1 2">
    <name type="scientific">Williamsia deligens</name>
    <dbReference type="NCBI Taxonomy" id="321325"/>
    <lineage>
        <taxon>Bacteria</taxon>
        <taxon>Bacillati</taxon>
        <taxon>Actinomycetota</taxon>
        <taxon>Actinomycetes</taxon>
        <taxon>Mycobacteriales</taxon>
        <taxon>Nocardiaceae</taxon>
        <taxon>Williamsia</taxon>
    </lineage>
</organism>
<name>A0ABW3GCP8_9NOCA</name>
<evidence type="ECO:0000313" key="1">
    <source>
        <dbReference type="EMBL" id="MFD0928142.1"/>
    </source>
</evidence>
<accession>A0ABW3GCP8</accession>
<dbReference type="RefSeq" id="WP_253649232.1">
    <property type="nucleotide sequence ID" value="NZ_BAAAMO010000015.1"/>
</dbReference>
<evidence type="ECO:0000313" key="2">
    <source>
        <dbReference type="Proteomes" id="UP001597068"/>
    </source>
</evidence>
<gene>
    <name evidence="1" type="ORF">ACFQ04_20605</name>
</gene>
<comment type="caution">
    <text evidence="1">The sequence shown here is derived from an EMBL/GenBank/DDBJ whole genome shotgun (WGS) entry which is preliminary data.</text>
</comment>